<reference evidence="2" key="1">
    <citation type="submission" date="2023-10" db="EMBL/GenBank/DDBJ databases">
        <title>Genome assembly of Pristionchus species.</title>
        <authorList>
            <person name="Yoshida K."/>
            <person name="Sommer R.J."/>
        </authorList>
    </citation>
    <scope>NUCLEOTIDE SEQUENCE</scope>
    <source>
        <strain evidence="2">RS0144</strain>
    </source>
</reference>
<comment type="caution">
    <text evidence="2">The sequence shown here is derived from an EMBL/GenBank/DDBJ whole genome shotgun (WGS) entry which is preliminary data.</text>
</comment>
<name>A0AAV5TKX9_9BILA</name>
<sequence length="263" mass="29978">HNLPTIQIRDHFEKGEYGRDENHPCRKYYGHYRGFYPYNLPQSRRRRNSERTVGEENIGEDKVAGAPLHHYPKEESEEFQKEEKAWQEEEAEEEEVKKEVEEERRELFSRKTDEASDEPSRDSKVNTWTETPGKIEAPPPQQQINQNTGEGLKQDSSGGFISSSGQRYMVNPMYNNGYGGYPYGGYPGYGGYGGYDGLGAYGGFVHPFSPYGMHPCAWHGGFYPFPSMPPLHGYSPDSVNAIHSAVHKMSPSSSFNFSTREKR</sequence>
<feature type="compositionally biased region" description="Polar residues" evidence="1">
    <location>
        <begin position="142"/>
        <end position="156"/>
    </location>
</feature>
<feature type="non-terminal residue" evidence="2">
    <location>
        <position position="1"/>
    </location>
</feature>
<evidence type="ECO:0000313" key="2">
    <source>
        <dbReference type="EMBL" id="GMS95016.1"/>
    </source>
</evidence>
<dbReference type="EMBL" id="BTSX01000004">
    <property type="protein sequence ID" value="GMS95016.1"/>
    <property type="molecule type" value="Genomic_DNA"/>
</dbReference>
<dbReference type="AlphaFoldDB" id="A0AAV5TKX9"/>
<organism evidence="2 3">
    <name type="scientific">Pristionchus entomophagus</name>
    <dbReference type="NCBI Taxonomy" id="358040"/>
    <lineage>
        <taxon>Eukaryota</taxon>
        <taxon>Metazoa</taxon>
        <taxon>Ecdysozoa</taxon>
        <taxon>Nematoda</taxon>
        <taxon>Chromadorea</taxon>
        <taxon>Rhabditida</taxon>
        <taxon>Rhabditina</taxon>
        <taxon>Diplogasteromorpha</taxon>
        <taxon>Diplogasteroidea</taxon>
        <taxon>Neodiplogasteridae</taxon>
        <taxon>Pristionchus</taxon>
    </lineage>
</organism>
<evidence type="ECO:0000256" key="1">
    <source>
        <dbReference type="SAM" id="MobiDB-lite"/>
    </source>
</evidence>
<proteinExistence type="predicted"/>
<evidence type="ECO:0000313" key="3">
    <source>
        <dbReference type="Proteomes" id="UP001432027"/>
    </source>
</evidence>
<keyword evidence="3" id="KW-1185">Reference proteome</keyword>
<feature type="compositionally biased region" description="Basic and acidic residues" evidence="1">
    <location>
        <begin position="49"/>
        <end position="63"/>
    </location>
</feature>
<accession>A0AAV5TKX9</accession>
<dbReference type="Proteomes" id="UP001432027">
    <property type="component" value="Unassembled WGS sequence"/>
</dbReference>
<feature type="region of interest" description="Disordered" evidence="1">
    <location>
        <begin position="39"/>
        <end position="156"/>
    </location>
</feature>
<feature type="compositionally biased region" description="Basic and acidic residues" evidence="1">
    <location>
        <begin position="95"/>
        <end position="124"/>
    </location>
</feature>
<protein>
    <submittedName>
        <fullName evidence="2">Uncharacterized protein</fullName>
    </submittedName>
</protein>
<feature type="compositionally biased region" description="Basic and acidic residues" evidence="1">
    <location>
        <begin position="71"/>
        <end position="87"/>
    </location>
</feature>
<gene>
    <name evidence="2" type="ORF">PENTCL1PPCAC_17191</name>
</gene>